<dbReference type="AlphaFoldDB" id="A0A8T0H164"/>
<keyword evidence="2" id="KW-1185">Reference proteome</keyword>
<name>A0A8T0H164_CERPU</name>
<organism evidence="1 2">
    <name type="scientific">Ceratodon purpureus</name>
    <name type="common">Fire moss</name>
    <name type="synonym">Dicranum purpureum</name>
    <dbReference type="NCBI Taxonomy" id="3225"/>
    <lineage>
        <taxon>Eukaryota</taxon>
        <taxon>Viridiplantae</taxon>
        <taxon>Streptophyta</taxon>
        <taxon>Embryophyta</taxon>
        <taxon>Bryophyta</taxon>
        <taxon>Bryophytina</taxon>
        <taxon>Bryopsida</taxon>
        <taxon>Dicranidae</taxon>
        <taxon>Pseudoditrichales</taxon>
        <taxon>Ditrichaceae</taxon>
        <taxon>Ceratodon</taxon>
    </lineage>
</organism>
<proteinExistence type="predicted"/>
<gene>
    <name evidence="1" type="ORF">KC19_7G017600</name>
</gene>
<evidence type="ECO:0000313" key="2">
    <source>
        <dbReference type="Proteomes" id="UP000822688"/>
    </source>
</evidence>
<reference evidence="1" key="1">
    <citation type="submission" date="2020-06" db="EMBL/GenBank/DDBJ databases">
        <title>WGS assembly of Ceratodon purpureus strain R40.</title>
        <authorList>
            <person name="Carey S.B."/>
            <person name="Jenkins J."/>
            <person name="Shu S."/>
            <person name="Lovell J.T."/>
            <person name="Sreedasyam A."/>
            <person name="Maumus F."/>
            <person name="Tiley G.P."/>
            <person name="Fernandez-Pozo N."/>
            <person name="Barry K."/>
            <person name="Chen C."/>
            <person name="Wang M."/>
            <person name="Lipzen A."/>
            <person name="Daum C."/>
            <person name="Saski C.A."/>
            <person name="Payton A.C."/>
            <person name="Mcbreen J.C."/>
            <person name="Conrad R.E."/>
            <person name="Kollar L.M."/>
            <person name="Olsson S."/>
            <person name="Huttunen S."/>
            <person name="Landis J.B."/>
            <person name="Wickett N.J."/>
            <person name="Johnson M.G."/>
            <person name="Rensing S.A."/>
            <person name="Grimwood J."/>
            <person name="Schmutz J."/>
            <person name="Mcdaniel S.F."/>
        </authorList>
    </citation>
    <scope>NUCLEOTIDE SEQUENCE</scope>
    <source>
        <strain evidence="1">R40</strain>
    </source>
</reference>
<protein>
    <submittedName>
        <fullName evidence="1">Uncharacterized protein</fullName>
    </submittedName>
</protein>
<accession>A0A8T0H164</accession>
<dbReference type="Proteomes" id="UP000822688">
    <property type="component" value="Chromosome 7"/>
</dbReference>
<dbReference type="EMBL" id="CM026428">
    <property type="protein sequence ID" value="KAG0565841.1"/>
    <property type="molecule type" value="Genomic_DNA"/>
</dbReference>
<sequence>MVVAPNPSSSNCVHRLPTDVFAISGQCIGRCMTGSSWTRSRKVCILDGSFGIRTESSPRSSGLWMCGSWTGTGATIAWGLRSASIASEALSLVGVASWSRSCRKRRS</sequence>
<evidence type="ECO:0000313" key="1">
    <source>
        <dbReference type="EMBL" id="KAG0565841.1"/>
    </source>
</evidence>
<comment type="caution">
    <text evidence="1">The sequence shown here is derived from an EMBL/GenBank/DDBJ whole genome shotgun (WGS) entry which is preliminary data.</text>
</comment>